<dbReference type="AlphaFoldDB" id="A0A931DZM3"/>
<evidence type="ECO:0008006" key="3">
    <source>
        <dbReference type="Google" id="ProtNLM"/>
    </source>
</evidence>
<keyword evidence="2" id="KW-1185">Reference proteome</keyword>
<dbReference type="Proteomes" id="UP000628448">
    <property type="component" value="Unassembled WGS sequence"/>
</dbReference>
<name>A0A931DZM3_9BACT</name>
<organism evidence="1 2">
    <name type="scientific">Panacibacter microcysteis</name>
    <dbReference type="NCBI Taxonomy" id="2793269"/>
    <lineage>
        <taxon>Bacteria</taxon>
        <taxon>Pseudomonadati</taxon>
        <taxon>Bacteroidota</taxon>
        <taxon>Chitinophagia</taxon>
        <taxon>Chitinophagales</taxon>
        <taxon>Chitinophagaceae</taxon>
        <taxon>Panacibacter</taxon>
    </lineage>
</organism>
<dbReference type="PROSITE" id="PS51257">
    <property type="entry name" value="PROKAR_LIPOPROTEIN"/>
    <property type="match status" value="1"/>
</dbReference>
<gene>
    <name evidence="1" type="ORF">I5907_00585</name>
</gene>
<proteinExistence type="predicted"/>
<evidence type="ECO:0000313" key="1">
    <source>
        <dbReference type="EMBL" id="MBG9374715.1"/>
    </source>
</evidence>
<sequence>MRSSNFLFIALILVTACNKDNAAKGISIEGFKITDYYGNFLFYQGTPDNDWKFSGGLSKEEMALFDFDPGINIDNTVASDINSLVAAYPNPCFGILGLHLNLKDSVLVKVVIADEKLNVLTKQAFKAAGLVNMNFALDANQFPSKSSRRVYYSISAKDNPDYKTGYGDIRICDGWDPANTGTCF</sequence>
<protein>
    <recommendedName>
        <fullName evidence="3">Lipoprotein</fullName>
    </recommendedName>
</protein>
<reference evidence="1" key="1">
    <citation type="submission" date="2020-11" db="EMBL/GenBank/DDBJ databases">
        <title>Bacterial whole genome sequence for Panacibacter sp. DH6.</title>
        <authorList>
            <person name="Le V."/>
            <person name="Ko S."/>
            <person name="Ahn C.-Y."/>
            <person name="Oh H.-M."/>
        </authorList>
    </citation>
    <scope>NUCLEOTIDE SEQUENCE</scope>
    <source>
        <strain evidence="1">DH6</strain>
    </source>
</reference>
<evidence type="ECO:0000313" key="2">
    <source>
        <dbReference type="Proteomes" id="UP000628448"/>
    </source>
</evidence>
<dbReference type="EMBL" id="JADWYR010000001">
    <property type="protein sequence ID" value="MBG9374715.1"/>
    <property type="molecule type" value="Genomic_DNA"/>
</dbReference>
<comment type="caution">
    <text evidence="1">The sequence shown here is derived from an EMBL/GenBank/DDBJ whole genome shotgun (WGS) entry which is preliminary data.</text>
</comment>
<dbReference type="RefSeq" id="WP_196988809.1">
    <property type="nucleotide sequence ID" value="NZ_JADWYR010000001.1"/>
</dbReference>
<accession>A0A931DZM3</accession>